<organism evidence="1 2">
    <name type="scientific">Cyclobacterium qasimii M12-11B</name>
    <dbReference type="NCBI Taxonomy" id="641524"/>
    <lineage>
        <taxon>Bacteria</taxon>
        <taxon>Pseudomonadati</taxon>
        <taxon>Bacteroidota</taxon>
        <taxon>Cytophagia</taxon>
        <taxon>Cytophagales</taxon>
        <taxon>Cyclobacteriaceae</taxon>
        <taxon>Cyclobacterium</taxon>
    </lineage>
</organism>
<dbReference type="EMBL" id="ATNM01000004">
    <property type="protein sequence ID" value="EPR71670.1"/>
    <property type="molecule type" value="Genomic_DNA"/>
</dbReference>
<reference evidence="1 2" key="1">
    <citation type="journal article" date="2013" name="Genome Announc.">
        <title>Draft Genome Sequence of Cyclobacterium qasimii Strain M12-11BT, Isolated from Arctic Marine Sediment.</title>
        <authorList>
            <person name="Shivaji S."/>
            <person name="Ara S."/>
            <person name="Singh A."/>
            <person name="Kumar Pinnaka A."/>
        </authorList>
    </citation>
    <scope>NUCLEOTIDE SEQUENCE [LARGE SCALE GENOMIC DNA]</scope>
    <source>
        <strain evidence="1 2">M12-11B</strain>
    </source>
</reference>
<dbReference type="Proteomes" id="UP000014974">
    <property type="component" value="Unassembled WGS sequence"/>
</dbReference>
<accession>S7VNA4</accession>
<comment type="caution">
    <text evidence="1">The sequence shown here is derived from an EMBL/GenBank/DDBJ whole genome shotgun (WGS) entry which is preliminary data.</text>
</comment>
<sequence length="53" mass="6002">MIFELDIGPFLNFLQFLRLRTSGSASNFQKEVEKGIEGQGPHACLGFNRKDPF</sequence>
<gene>
    <name evidence="1" type="ORF">ADICYQ_0141</name>
</gene>
<dbReference type="AlphaFoldDB" id="S7VNA4"/>
<evidence type="ECO:0000313" key="1">
    <source>
        <dbReference type="EMBL" id="EPR71670.1"/>
    </source>
</evidence>
<protein>
    <submittedName>
        <fullName evidence="1">Uncharacterized protein</fullName>
    </submittedName>
</protein>
<name>S7VNA4_9BACT</name>
<proteinExistence type="predicted"/>
<evidence type="ECO:0000313" key="2">
    <source>
        <dbReference type="Proteomes" id="UP000014974"/>
    </source>
</evidence>